<evidence type="ECO:0000256" key="2">
    <source>
        <dbReference type="ARBA" id="ARBA00012483"/>
    </source>
</evidence>
<comment type="caution">
    <text evidence="10">The sequence shown here is derived from an EMBL/GenBank/DDBJ whole genome shotgun (WGS) entry which is preliminary data.</text>
</comment>
<accession>A0ABC8U9T1</accession>
<dbReference type="FunFam" id="3.30.40.10:FF:000133">
    <property type="entry name" value="E3 ubiquitin-protein ligase RNF123"/>
    <property type="match status" value="1"/>
</dbReference>
<reference evidence="10 11" key="1">
    <citation type="submission" date="2024-02" db="EMBL/GenBank/DDBJ databases">
        <authorList>
            <person name="Vignale AGUSTIN F."/>
            <person name="Sosa J E."/>
            <person name="Modenutti C."/>
        </authorList>
    </citation>
    <scope>NUCLEOTIDE SEQUENCE [LARGE SCALE GENOMIC DNA]</scope>
</reference>
<dbReference type="GO" id="GO:0030163">
    <property type="term" value="P:protein catabolic process"/>
    <property type="evidence" value="ECO:0007669"/>
    <property type="project" value="UniProtKB-ARBA"/>
</dbReference>
<dbReference type="SUPFAM" id="SSF57850">
    <property type="entry name" value="RING/U-box"/>
    <property type="match status" value="1"/>
</dbReference>
<comment type="catalytic activity">
    <reaction evidence="1">
        <text>S-ubiquitinyl-[E2 ubiquitin-conjugating enzyme]-L-cysteine + [acceptor protein]-L-lysine = [E2 ubiquitin-conjugating enzyme]-L-cysteine + N(6)-ubiquitinyl-[acceptor protein]-L-lysine.</text>
        <dbReference type="EC" id="2.3.2.27"/>
    </reaction>
</comment>
<protein>
    <recommendedName>
        <fullName evidence="2">RING-type E3 ubiquitin transferase</fullName>
        <ecNumber evidence="2">2.3.2.27</ecNumber>
    </recommendedName>
</protein>
<dbReference type="Pfam" id="PF25576">
    <property type="entry name" value="TPR_RNF123"/>
    <property type="match status" value="1"/>
</dbReference>
<dbReference type="AlphaFoldDB" id="A0ABC8U9T1"/>
<dbReference type="GO" id="GO:0061630">
    <property type="term" value="F:ubiquitin protein ligase activity"/>
    <property type="evidence" value="ECO:0007669"/>
    <property type="project" value="UniProtKB-EC"/>
</dbReference>
<dbReference type="CDD" id="cd16541">
    <property type="entry name" value="RING-HC_RNF123"/>
    <property type="match status" value="1"/>
</dbReference>
<dbReference type="PANTHER" id="PTHR13363">
    <property type="entry name" value="RING FINGER AND SRY DOMAIN-CONTAINING"/>
    <property type="match status" value="1"/>
</dbReference>
<keyword evidence="6" id="KW-0833">Ubl conjugation pathway</keyword>
<evidence type="ECO:0000313" key="10">
    <source>
        <dbReference type="EMBL" id="CAK9176745.1"/>
    </source>
</evidence>
<dbReference type="InterPro" id="IPR057987">
    <property type="entry name" value="TPR_RNF123/RKP"/>
</dbReference>
<name>A0ABC8U9T1_9AQUA</name>
<keyword evidence="5 8" id="KW-0863">Zinc-finger</keyword>
<evidence type="ECO:0000256" key="5">
    <source>
        <dbReference type="ARBA" id="ARBA00022771"/>
    </source>
</evidence>
<evidence type="ECO:0000259" key="9">
    <source>
        <dbReference type="PROSITE" id="PS50089"/>
    </source>
</evidence>
<evidence type="ECO:0000256" key="4">
    <source>
        <dbReference type="ARBA" id="ARBA00022723"/>
    </source>
</evidence>
<proteinExistence type="predicted"/>
<evidence type="ECO:0000313" key="11">
    <source>
        <dbReference type="Proteomes" id="UP001642360"/>
    </source>
</evidence>
<keyword evidence="11" id="KW-1185">Reference proteome</keyword>
<evidence type="ECO:0000256" key="1">
    <source>
        <dbReference type="ARBA" id="ARBA00000900"/>
    </source>
</evidence>
<keyword evidence="4" id="KW-0479">Metal-binding</keyword>
<evidence type="ECO:0000256" key="3">
    <source>
        <dbReference type="ARBA" id="ARBA00022679"/>
    </source>
</evidence>
<feature type="domain" description="RING-type" evidence="9">
    <location>
        <begin position="331"/>
        <end position="369"/>
    </location>
</feature>
<dbReference type="PROSITE" id="PS50089">
    <property type="entry name" value="ZF_RING_2"/>
    <property type="match status" value="1"/>
</dbReference>
<sequence>MRLSGYILDQVTFVVTHFNDPRISSAELRDLLLQSISVLVQYKEFLVAFECNEAAVESMPKALLSAFDNRSWIPVTNILLRLCKGFGFGSSKRGESSTSSVVFQKLLREACVNDEELFSAFLNRLFNTLSWAMTEFSVSIREMQENYKVMDFQQRKCSVIFDLSCNLVRVLEFCTHEIPQAFLSGADTNLHRLMELIVFILNYLTSAADPELFDLSLRRPGQNPEKVNRGMILAPLAGIILNLLDASTKTDCGKQNDVVGVFASMDCPNTVLCGFQSLLEYNWAGSFRGDTYLAKLRQLEEFSNLLIYRAELREVERTRRGGDTDGDDSVCCICYACEADSQFVPCSHISCFGCISRHLLNSQRCFFCNATVVEVVRTDATTS</sequence>
<dbReference type="InterPro" id="IPR001841">
    <property type="entry name" value="Znf_RING"/>
</dbReference>
<organism evidence="10 11">
    <name type="scientific">Ilex paraguariensis</name>
    <name type="common">yerba mate</name>
    <dbReference type="NCBI Taxonomy" id="185542"/>
    <lineage>
        <taxon>Eukaryota</taxon>
        <taxon>Viridiplantae</taxon>
        <taxon>Streptophyta</taxon>
        <taxon>Embryophyta</taxon>
        <taxon>Tracheophyta</taxon>
        <taxon>Spermatophyta</taxon>
        <taxon>Magnoliopsida</taxon>
        <taxon>eudicotyledons</taxon>
        <taxon>Gunneridae</taxon>
        <taxon>Pentapetalae</taxon>
        <taxon>asterids</taxon>
        <taxon>campanulids</taxon>
        <taxon>Aquifoliales</taxon>
        <taxon>Aquifoliaceae</taxon>
        <taxon>Ilex</taxon>
    </lineage>
</organism>
<evidence type="ECO:0000256" key="8">
    <source>
        <dbReference type="PROSITE-ProRule" id="PRU00175"/>
    </source>
</evidence>
<evidence type="ECO:0000256" key="7">
    <source>
        <dbReference type="ARBA" id="ARBA00022833"/>
    </source>
</evidence>
<dbReference type="GO" id="GO:0008270">
    <property type="term" value="F:zinc ion binding"/>
    <property type="evidence" value="ECO:0007669"/>
    <property type="project" value="UniProtKB-KW"/>
</dbReference>
<dbReference type="Gene3D" id="3.30.40.10">
    <property type="entry name" value="Zinc/RING finger domain, C3HC4 (zinc finger)"/>
    <property type="match status" value="1"/>
</dbReference>
<evidence type="ECO:0000256" key="6">
    <source>
        <dbReference type="ARBA" id="ARBA00022786"/>
    </source>
</evidence>
<gene>
    <name evidence="10" type="ORF">ILEXP_LOCUS46611</name>
</gene>
<dbReference type="PANTHER" id="PTHR13363:SF5">
    <property type="entry name" value="E3 UBIQUITIN-PROTEIN LIGASE RNF123"/>
    <property type="match status" value="1"/>
</dbReference>
<keyword evidence="3" id="KW-0808">Transferase</keyword>
<dbReference type="Pfam" id="PF13920">
    <property type="entry name" value="zf-C3HC4_3"/>
    <property type="match status" value="1"/>
</dbReference>
<dbReference type="EMBL" id="CAUOFW020006902">
    <property type="protein sequence ID" value="CAK9176745.1"/>
    <property type="molecule type" value="Genomic_DNA"/>
</dbReference>
<keyword evidence="7" id="KW-0862">Zinc</keyword>
<dbReference type="GO" id="GO:0016567">
    <property type="term" value="P:protein ubiquitination"/>
    <property type="evidence" value="ECO:0007669"/>
    <property type="project" value="UniProtKB-ARBA"/>
</dbReference>
<dbReference type="InterPro" id="IPR045129">
    <property type="entry name" value="RNF123/RKP/RSPRY1"/>
</dbReference>
<dbReference type="Proteomes" id="UP001642360">
    <property type="component" value="Unassembled WGS sequence"/>
</dbReference>
<dbReference type="InterPro" id="IPR013083">
    <property type="entry name" value="Znf_RING/FYVE/PHD"/>
</dbReference>
<dbReference type="EC" id="2.3.2.27" evidence="2"/>